<evidence type="ECO:0000313" key="3">
    <source>
        <dbReference type="Proteomes" id="UP001491613"/>
    </source>
</evidence>
<protein>
    <submittedName>
        <fullName evidence="2">Uncharacterized protein</fullName>
    </submittedName>
</protein>
<sequence>MQNNNHIEITIPMNLMDVLPENIEELIESCDIDIDTGCVKPVDVWMEYLATLPLSTSREDLHALNAQFMPAIREYLGMRAARTDPRERFNQSELPEHQKKYRSPTDKRAK</sequence>
<gene>
    <name evidence="2" type="ORF">V1482_13030</name>
</gene>
<dbReference type="Proteomes" id="UP001491613">
    <property type="component" value="Unassembled WGS sequence"/>
</dbReference>
<dbReference type="RefSeq" id="WP_342017753.1">
    <property type="nucleotide sequence ID" value="NZ_JAVTII010000007.1"/>
</dbReference>
<accession>A0ABU9JCJ1</accession>
<comment type="caution">
    <text evidence="2">The sequence shown here is derived from an EMBL/GenBank/DDBJ whole genome shotgun (WGS) entry which is preliminary data.</text>
</comment>
<feature type="region of interest" description="Disordered" evidence="1">
    <location>
        <begin position="83"/>
        <end position="110"/>
    </location>
</feature>
<proteinExistence type="predicted"/>
<evidence type="ECO:0000256" key="1">
    <source>
        <dbReference type="SAM" id="MobiDB-lite"/>
    </source>
</evidence>
<name>A0ABU9JCJ1_AEREN</name>
<organism evidence="2 3">
    <name type="scientific">Aeromonas enteropelogenes</name>
    <name type="common">Aeromonas trota</name>
    <dbReference type="NCBI Taxonomy" id="29489"/>
    <lineage>
        <taxon>Bacteria</taxon>
        <taxon>Pseudomonadati</taxon>
        <taxon>Pseudomonadota</taxon>
        <taxon>Gammaproteobacteria</taxon>
        <taxon>Aeromonadales</taxon>
        <taxon>Aeromonadaceae</taxon>
        <taxon>Aeromonas</taxon>
    </lineage>
</organism>
<reference evidence="2 3" key="1">
    <citation type="submission" date="2024-01" db="EMBL/GenBank/DDBJ databases">
        <title>Horizontal gene transfer in Aeromonas trota.</title>
        <authorList>
            <person name="Otero Olarra J.E."/>
            <person name="Perez Valdespino A."/>
        </authorList>
    </citation>
    <scope>NUCLEOTIDE SEQUENCE [LARGE SCALE GENOMIC DNA]</scope>
    <source>
        <strain evidence="2 3">9.1</strain>
    </source>
</reference>
<dbReference type="EMBL" id="JAZDDP010000005">
    <property type="protein sequence ID" value="MEL3920332.1"/>
    <property type="molecule type" value="Genomic_DNA"/>
</dbReference>
<evidence type="ECO:0000313" key="2">
    <source>
        <dbReference type="EMBL" id="MEL3920332.1"/>
    </source>
</evidence>
<keyword evidence="3" id="KW-1185">Reference proteome</keyword>